<comment type="similarity">
    <text evidence="1 6">Belongs to the peptidase S8 family.</text>
</comment>
<organism evidence="11 12">
    <name type="scientific">Carex littledalei</name>
    <dbReference type="NCBI Taxonomy" id="544730"/>
    <lineage>
        <taxon>Eukaryota</taxon>
        <taxon>Viridiplantae</taxon>
        <taxon>Streptophyta</taxon>
        <taxon>Embryophyta</taxon>
        <taxon>Tracheophyta</taxon>
        <taxon>Spermatophyta</taxon>
        <taxon>Magnoliopsida</taxon>
        <taxon>Liliopsida</taxon>
        <taxon>Poales</taxon>
        <taxon>Cyperaceae</taxon>
        <taxon>Cyperoideae</taxon>
        <taxon>Cariceae</taxon>
        <taxon>Carex</taxon>
        <taxon>Carex subgen. Euthyceras</taxon>
    </lineage>
</organism>
<comment type="caution">
    <text evidence="11">The sequence shown here is derived from an EMBL/GenBank/DDBJ whole genome shotgun (WGS) entry which is preliminary data.</text>
</comment>
<dbReference type="InterPro" id="IPR045051">
    <property type="entry name" value="SBT"/>
</dbReference>
<dbReference type="CDD" id="cd02120">
    <property type="entry name" value="PA_subtilisin_like"/>
    <property type="match status" value="1"/>
</dbReference>
<dbReference type="EMBL" id="SWLB01000021">
    <property type="protein sequence ID" value="KAF3325004.1"/>
    <property type="molecule type" value="Genomic_DNA"/>
</dbReference>
<dbReference type="GO" id="GO:0006508">
    <property type="term" value="P:proteolysis"/>
    <property type="evidence" value="ECO:0007669"/>
    <property type="project" value="UniProtKB-KW"/>
</dbReference>
<dbReference type="InterPro" id="IPR036852">
    <property type="entry name" value="Peptidase_S8/S53_dom_sf"/>
</dbReference>
<comment type="caution">
    <text evidence="6">Lacks conserved residue(s) required for the propagation of feature annotation.</text>
</comment>
<keyword evidence="2 11" id="KW-0645">Protease</keyword>
<dbReference type="InterPro" id="IPR058517">
    <property type="entry name" value="DUF8204"/>
</dbReference>
<dbReference type="FunFam" id="2.60.40.2310:FF:000001">
    <property type="entry name" value="Subtilisin-like protease SBT1.5"/>
    <property type="match status" value="1"/>
</dbReference>
<evidence type="ECO:0000313" key="11">
    <source>
        <dbReference type="EMBL" id="KAF3325004.1"/>
    </source>
</evidence>
<dbReference type="PANTHER" id="PTHR10795">
    <property type="entry name" value="PROPROTEIN CONVERTASE SUBTILISIN/KEXIN"/>
    <property type="match status" value="1"/>
</dbReference>
<evidence type="ECO:0000259" key="8">
    <source>
        <dbReference type="Pfam" id="PF00082"/>
    </source>
</evidence>
<dbReference type="InterPro" id="IPR034197">
    <property type="entry name" value="Peptidases_S8_3"/>
</dbReference>
<dbReference type="PROSITE" id="PS51892">
    <property type="entry name" value="SUBTILASE"/>
    <property type="match status" value="1"/>
</dbReference>
<evidence type="ECO:0000313" key="12">
    <source>
        <dbReference type="Proteomes" id="UP000623129"/>
    </source>
</evidence>
<keyword evidence="12" id="KW-1185">Reference proteome</keyword>
<feature type="domain" description="Peptidase S8/S53" evidence="8">
    <location>
        <begin position="189"/>
        <end position="580"/>
    </location>
</feature>
<dbReference type="SUPFAM" id="SSF52743">
    <property type="entry name" value="Subtilisin-like"/>
    <property type="match status" value="1"/>
</dbReference>
<dbReference type="GO" id="GO:0004252">
    <property type="term" value="F:serine-type endopeptidase activity"/>
    <property type="evidence" value="ECO:0007669"/>
    <property type="project" value="InterPro"/>
</dbReference>
<dbReference type="CDD" id="cd04852">
    <property type="entry name" value="Peptidases_S8_3"/>
    <property type="match status" value="1"/>
</dbReference>
<feature type="domain" description="Subtilisin-like protease fibronectin type-III" evidence="9">
    <location>
        <begin position="658"/>
        <end position="753"/>
    </location>
</feature>
<dbReference type="PROSITE" id="PS00138">
    <property type="entry name" value="SUBTILASE_SER"/>
    <property type="match status" value="1"/>
</dbReference>
<keyword evidence="3" id="KW-0732">Signal</keyword>
<evidence type="ECO:0000259" key="10">
    <source>
        <dbReference type="Pfam" id="PF26631"/>
    </source>
</evidence>
<dbReference type="AlphaFoldDB" id="A0A833VID4"/>
<dbReference type="Pfam" id="PF00082">
    <property type="entry name" value="Peptidase_S8"/>
    <property type="match status" value="1"/>
</dbReference>
<feature type="region of interest" description="Disordered" evidence="7">
    <location>
        <begin position="1"/>
        <end position="29"/>
    </location>
</feature>
<dbReference type="InterPro" id="IPR023828">
    <property type="entry name" value="Peptidase_S8_Ser-AS"/>
</dbReference>
<dbReference type="Pfam" id="PF17766">
    <property type="entry name" value="fn3_6"/>
    <property type="match status" value="1"/>
</dbReference>
<proteinExistence type="inferred from homology"/>
<evidence type="ECO:0000256" key="6">
    <source>
        <dbReference type="PROSITE-ProRule" id="PRU01240"/>
    </source>
</evidence>
<dbReference type="FunFam" id="3.50.30.30:FF:000005">
    <property type="entry name" value="subtilisin-like protease SBT1.5"/>
    <property type="match status" value="1"/>
</dbReference>
<dbReference type="PRINTS" id="PR00723">
    <property type="entry name" value="SUBTILISIN"/>
</dbReference>
<dbReference type="OrthoDB" id="206201at2759"/>
<dbReference type="Gene3D" id="3.40.50.200">
    <property type="entry name" value="Peptidase S8/S53 domain"/>
    <property type="match status" value="1"/>
</dbReference>
<dbReference type="InterPro" id="IPR041469">
    <property type="entry name" value="Subtilisin-like_FN3"/>
</dbReference>
<keyword evidence="5" id="KW-0720">Serine protease</keyword>
<evidence type="ECO:0000256" key="3">
    <source>
        <dbReference type="ARBA" id="ARBA00022729"/>
    </source>
</evidence>
<protein>
    <submittedName>
        <fullName evidence="11">Subtilisin-like protease SBT3.5</fullName>
    </submittedName>
</protein>
<dbReference type="Pfam" id="PF26631">
    <property type="entry name" value="DUF8204"/>
    <property type="match status" value="1"/>
</dbReference>
<feature type="compositionally biased region" description="Gly residues" evidence="7">
    <location>
        <begin position="1"/>
        <end position="20"/>
    </location>
</feature>
<accession>A0A833VID4</accession>
<gene>
    <name evidence="11" type="ORF">FCM35_KLT11161</name>
</gene>
<evidence type="ECO:0000256" key="7">
    <source>
        <dbReference type="SAM" id="MobiDB-lite"/>
    </source>
</evidence>
<dbReference type="Gene3D" id="3.50.30.30">
    <property type="match status" value="1"/>
</dbReference>
<dbReference type="Proteomes" id="UP000623129">
    <property type="component" value="Unassembled WGS sequence"/>
</dbReference>
<feature type="domain" description="DUF8204" evidence="10">
    <location>
        <begin position="26"/>
        <end position="117"/>
    </location>
</feature>
<dbReference type="Gene3D" id="2.60.40.2310">
    <property type="match status" value="1"/>
</dbReference>
<evidence type="ECO:0000256" key="5">
    <source>
        <dbReference type="ARBA" id="ARBA00022825"/>
    </source>
</evidence>
<dbReference type="InterPro" id="IPR000209">
    <property type="entry name" value="Peptidase_S8/S53_dom"/>
</dbReference>
<keyword evidence="4" id="KW-0378">Hydrolase</keyword>
<evidence type="ECO:0000256" key="4">
    <source>
        <dbReference type="ARBA" id="ARBA00022801"/>
    </source>
</evidence>
<evidence type="ECO:0000259" key="9">
    <source>
        <dbReference type="Pfam" id="PF17766"/>
    </source>
</evidence>
<evidence type="ECO:0000256" key="1">
    <source>
        <dbReference type="ARBA" id="ARBA00011073"/>
    </source>
</evidence>
<reference evidence="11" key="1">
    <citation type="submission" date="2020-01" db="EMBL/GenBank/DDBJ databases">
        <title>Genome sequence of Kobresia littledalei, the first chromosome-level genome in the family Cyperaceae.</title>
        <authorList>
            <person name="Qu G."/>
        </authorList>
    </citation>
    <scope>NUCLEOTIDE SEQUENCE</scope>
    <source>
        <strain evidence="11">C.B.Clarke</strain>
        <tissue evidence="11">Leaf</tissue>
    </source>
</reference>
<evidence type="ECO:0000256" key="2">
    <source>
        <dbReference type="ARBA" id="ARBA00022670"/>
    </source>
</evidence>
<name>A0A833VID4_9POAL</name>
<dbReference type="InterPro" id="IPR015500">
    <property type="entry name" value="Peptidase_S8_subtilisin-rel"/>
</dbReference>
<sequence>MEQPPEGGGEANIGSNGTGGDRPVHKGKSCKGTLYYSSLRKSREKNPLCWGFPKSLPQVNSKLVKQTEAEARIKGNQLTDFKYFCVGYSMYFDNKNRSKEQSEDQVDLPFCVGIEILADKRMNPAAHANRKANEPQPLPQRKKRFNSPMEFLERFQKCSGLVASGVANNMSKVRRKIIGAKWYIKGYEAENGKLNKTTTMEFLSSRDVAGHGTHTSSTAAGSPVTSASFLNLASGIARGGASGAHLAVYKVCWSTGDCSSADILAAFDDAIHDGVDVISVSLGQSPPLPDYVDDALAVGSFHAAAKGIVVVCSGGNSGPFPETVINAAPWVVTVGASSIDRTFLSRVVLGNNLSFVGESLFIGKYRDKLFKIVYAEDVAASDASEADARSCNTGSLNSTLVRGNVVLCFQTRTQRMASVATDTVESSRGVGVIFAQSLTKDTAFSFDIPCVQVDFEAGTSMLSYIGTSKNPVVKFTSIRTIVGKLMAPEVAYFSSRGPSSLSPFVLKPDVVAPGVNILASWSPALPLSTTTGPVQFKIESGTSMACPHVSAIMAILKSVHPTWSPAALKSALVTTAYTKDDYGFDIVAEGAPYKLANPFDYGGGHVDPNKAVDPGLIFDSGVPDYIDFLCLMGYNNSAVSLMARHQANCQNFHKSPHNLNVPSILISKLRQRITVARTVTNVGPPTSIYKSHIEAPPGVEVSVKPEVLIFNSSVTKLKFKVVFRPKLKLQGRYFFGNLIWEDGIHFVKIPLAVRIVVDDFNVDA</sequence>